<dbReference type="Pfam" id="PF03171">
    <property type="entry name" value="2OG-FeII_Oxy"/>
    <property type="match status" value="1"/>
</dbReference>
<dbReference type="AlphaFoldDB" id="A0AAV6JIQ4"/>
<dbReference type="GO" id="GO:0016705">
    <property type="term" value="F:oxidoreductase activity, acting on paired donors, with incorporation or reduction of molecular oxygen"/>
    <property type="evidence" value="ECO:0007669"/>
    <property type="project" value="UniProtKB-ARBA"/>
</dbReference>
<accession>A0AAV6JIQ4</accession>
<keyword evidence="4" id="KW-0560">Oxidoreductase</keyword>
<feature type="domain" description="Fe2OG dioxygenase" evidence="5">
    <location>
        <begin position="238"/>
        <end position="338"/>
    </location>
</feature>
<evidence type="ECO:0000256" key="4">
    <source>
        <dbReference type="RuleBase" id="RU003682"/>
    </source>
</evidence>
<dbReference type="Proteomes" id="UP000823749">
    <property type="component" value="Chromosome 7"/>
</dbReference>
<dbReference type="InterPro" id="IPR027443">
    <property type="entry name" value="IPNS-like_sf"/>
</dbReference>
<evidence type="ECO:0000256" key="1">
    <source>
        <dbReference type="ARBA" id="ARBA00008056"/>
    </source>
</evidence>
<dbReference type="InterPro" id="IPR005123">
    <property type="entry name" value="Oxoglu/Fe-dep_dioxygenase_dom"/>
</dbReference>
<dbReference type="PANTHER" id="PTHR47991">
    <property type="entry name" value="OXOGLUTARATE/IRON-DEPENDENT DIOXYGENASE"/>
    <property type="match status" value="1"/>
</dbReference>
<proteinExistence type="inferred from homology"/>
<comment type="similarity">
    <text evidence="1 4">Belongs to the iron/ascorbate-dependent oxidoreductase family.</text>
</comment>
<gene>
    <name evidence="6" type="ORF">RHGRI_019795</name>
</gene>
<dbReference type="InterPro" id="IPR026992">
    <property type="entry name" value="DIOX_N"/>
</dbReference>
<evidence type="ECO:0000313" key="6">
    <source>
        <dbReference type="EMBL" id="KAG5539360.1"/>
    </source>
</evidence>
<keyword evidence="3 4" id="KW-0408">Iron</keyword>
<evidence type="ECO:0000256" key="3">
    <source>
        <dbReference type="ARBA" id="ARBA00023004"/>
    </source>
</evidence>
<dbReference type="Pfam" id="PF14226">
    <property type="entry name" value="DIOX_N"/>
    <property type="match status" value="2"/>
</dbReference>
<protein>
    <recommendedName>
        <fullName evidence="5">Fe2OG dioxygenase domain-containing protein</fullName>
    </recommendedName>
</protein>
<dbReference type="GO" id="GO:0046872">
    <property type="term" value="F:metal ion binding"/>
    <property type="evidence" value="ECO:0007669"/>
    <property type="project" value="UniProtKB-KW"/>
</dbReference>
<dbReference type="EMBL" id="JACTNZ010000007">
    <property type="protein sequence ID" value="KAG5539360.1"/>
    <property type="molecule type" value="Genomic_DNA"/>
</dbReference>
<evidence type="ECO:0000259" key="5">
    <source>
        <dbReference type="PROSITE" id="PS51471"/>
    </source>
</evidence>
<dbReference type="InterPro" id="IPR050295">
    <property type="entry name" value="Plant_2OG-oxidoreductases"/>
</dbReference>
<keyword evidence="2 4" id="KW-0479">Metal-binding</keyword>
<evidence type="ECO:0000256" key="2">
    <source>
        <dbReference type="ARBA" id="ARBA00022723"/>
    </source>
</evidence>
<dbReference type="InterPro" id="IPR044861">
    <property type="entry name" value="IPNS-like_FE2OG_OXY"/>
</dbReference>
<dbReference type="Gene3D" id="2.60.120.330">
    <property type="entry name" value="B-lactam Antibiotic, Isopenicillin N Synthase, Chain"/>
    <property type="match status" value="3"/>
</dbReference>
<keyword evidence="7" id="KW-1185">Reference proteome</keyword>
<name>A0AAV6JIQ4_9ERIC</name>
<dbReference type="SUPFAM" id="SSF51197">
    <property type="entry name" value="Clavaminate synthase-like"/>
    <property type="match status" value="2"/>
</dbReference>
<sequence>MSRMNLLLTDLVSGVNHVPSNHIRPISDRPNLTEVEKSEGSNLIPVIDLQGLHGPDHSHVIAKIGLACQHHGFFQREIKRQGMSRMNLLLTDLVSGVNHVPSNYIRPISDRPNLTEVKKSEGSNLIPVIDLQGLHGPDHSYVIAKIGLACQHHGFFQVENHGVPETVIENVQRIAREFFRLPESERLKNYSDDPSKTTRLKEVAEYCTSVRGLTLRLLGAISESLGLDRDYVSGQLGSHGQHLAMNYYPPCPEPELTYGLPGHTDPNLITILLQDDVPGLQVLHKGKWVAVNPIPNTFIINIGDQMQVISNDRYKSVLHRAVVNSDGERISIPTFYCPSPDAVIGPAPELVDDEDRRPAVYKKFTYQD</sequence>
<evidence type="ECO:0000313" key="7">
    <source>
        <dbReference type="Proteomes" id="UP000823749"/>
    </source>
</evidence>
<dbReference type="PROSITE" id="PS51471">
    <property type="entry name" value="FE2OG_OXY"/>
    <property type="match status" value="1"/>
</dbReference>
<reference evidence="6" key="1">
    <citation type="submission" date="2020-08" db="EMBL/GenBank/DDBJ databases">
        <title>Plant Genome Project.</title>
        <authorList>
            <person name="Zhang R.-G."/>
        </authorList>
    </citation>
    <scope>NUCLEOTIDE SEQUENCE</scope>
    <source>
        <strain evidence="6">WSP0</strain>
        <tissue evidence="6">Leaf</tissue>
    </source>
</reference>
<organism evidence="6 7">
    <name type="scientific">Rhododendron griersonianum</name>
    <dbReference type="NCBI Taxonomy" id="479676"/>
    <lineage>
        <taxon>Eukaryota</taxon>
        <taxon>Viridiplantae</taxon>
        <taxon>Streptophyta</taxon>
        <taxon>Embryophyta</taxon>
        <taxon>Tracheophyta</taxon>
        <taxon>Spermatophyta</taxon>
        <taxon>Magnoliopsida</taxon>
        <taxon>eudicotyledons</taxon>
        <taxon>Gunneridae</taxon>
        <taxon>Pentapetalae</taxon>
        <taxon>asterids</taxon>
        <taxon>Ericales</taxon>
        <taxon>Ericaceae</taxon>
        <taxon>Ericoideae</taxon>
        <taxon>Rhodoreae</taxon>
        <taxon>Rhododendron</taxon>
    </lineage>
</organism>
<comment type="caution">
    <text evidence="6">The sequence shown here is derived from an EMBL/GenBank/DDBJ whole genome shotgun (WGS) entry which is preliminary data.</text>
</comment>